<gene>
    <name evidence="8" type="ORF">BDV25DRAFT_144367</name>
</gene>
<dbReference type="PANTHER" id="PTHR10869">
    <property type="entry name" value="PROLYL 4-HYDROXYLASE ALPHA SUBUNIT"/>
    <property type="match status" value="1"/>
</dbReference>
<dbReference type="InterPro" id="IPR045054">
    <property type="entry name" value="P4HA-like"/>
</dbReference>
<dbReference type="OrthoDB" id="420380at2759"/>
<dbReference type="GO" id="GO:0004656">
    <property type="term" value="F:procollagen-proline 4-dioxygenase activity"/>
    <property type="evidence" value="ECO:0007669"/>
    <property type="project" value="TreeGrafter"/>
</dbReference>
<dbReference type="GO" id="GO:0005506">
    <property type="term" value="F:iron ion binding"/>
    <property type="evidence" value="ECO:0007669"/>
    <property type="project" value="InterPro"/>
</dbReference>
<organism evidence="8 9">
    <name type="scientific">Aspergillus avenaceus</name>
    <dbReference type="NCBI Taxonomy" id="36643"/>
    <lineage>
        <taxon>Eukaryota</taxon>
        <taxon>Fungi</taxon>
        <taxon>Dikarya</taxon>
        <taxon>Ascomycota</taxon>
        <taxon>Pezizomycotina</taxon>
        <taxon>Eurotiomycetes</taxon>
        <taxon>Eurotiomycetidae</taxon>
        <taxon>Eurotiales</taxon>
        <taxon>Aspergillaceae</taxon>
        <taxon>Aspergillus</taxon>
        <taxon>Aspergillus subgen. Circumdati</taxon>
    </lineage>
</organism>
<keyword evidence="4" id="KW-0560">Oxidoreductase</keyword>
<evidence type="ECO:0000256" key="3">
    <source>
        <dbReference type="ARBA" id="ARBA00022964"/>
    </source>
</evidence>
<dbReference type="InterPro" id="IPR006620">
    <property type="entry name" value="Pro_4_hyd_alph"/>
</dbReference>
<keyword evidence="9" id="KW-1185">Reference proteome</keyword>
<dbReference type="Gene3D" id="2.60.120.620">
    <property type="entry name" value="q2cbj1_9rhob like domain"/>
    <property type="match status" value="1"/>
</dbReference>
<dbReference type="Pfam" id="PF13640">
    <property type="entry name" value="2OG-FeII_Oxy_3"/>
    <property type="match status" value="1"/>
</dbReference>
<keyword evidence="5" id="KW-0408">Iron</keyword>
<dbReference type="PANTHER" id="PTHR10869:SF246">
    <property type="entry name" value="TRANSMEMBRANE PROLYL 4-HYDROXYLASE"/>
    <property type="match status" value="1"/>
</dbReference>
<dbReference type="EMBL" id="ML742316">
    <property type="protein sequence ID" value="KAE8145752.1"/>
    <property type="molecule type" value="Genomic_DNA"/>
</dbReference>
<name>A0A5N6THF2_ASPAV</name>
<keyword evidence="3" id="KW-0223">Dioxygenase</keyword>
<dbReference type="SMART" id="SM00702">
    <property type="entry name" value="P4Hc"/>
    <property type="match status" value="1"/>
</dbReference>
<dbReference type="AlphaFoldDB" id="A0A5N6THF2"/>
<evidence type="ECO:0000313" key="8">
    <source>
        <dbReference type="EMBL" id="KAE8145752.1"/>
    </source>
</evidence>
<evidence type="ECO:0000256" key="6">
    <source>
        <dbReference type="SAM" id="MobiDB-lite"/>
    </source>
</evidence>
<dbReference type="InterPro" id="IPR044862">
    <property type="entry name" value="Pro_4_hyd_alph_FE2OG_OXY"/>
</dbReference>
<proteinExistence type="predicted"/>
<accession>A0A5N6THF2</accession>
<protein>
    <recommendedName>
        <fullName evidence="7">Prolyl 4-hydroxylase alpha subunit domain-containing protein</fullName>
    </recommendedName>
</protein>
<reference evidence="8 9" key="1">
    <citation type="submission" date="2019-04" db="EMBL/GenBank/DDBJ databases">
        <title>Friends and foes A comparative genomics study of 23 Aspergillus species from section Flavi.</title>
        <authorList>
            <consortium name="DOE Joint Genome Institute"/>
            <person name="Kjaerbolling I."/>
            <person name="Vesth T."/>
            <person name="Frisvad J.C."/>
            <person name="Nybo J.L."/>
            <person name="Theobald S."/>
            <person name="Kildgaard S."/>
            <person name="Isbrandt T."/>
            <person name="Kuo A."/>
            <person name="Sato A."/>
            <person name="Lyhne E.K."/>
            <person name="Kogle M.E."/>
            <person name="Wiebenga A."/>
            <person name="Kun R.S."/>
            <person name="Lubbers R.J."/>
            <person name="Makela M.R."/>
            <person name="Barry K."/>
            <person name="Chovatia M."/>
            <person name="Clum A."/>
            <person name="Daum C."/>
            <person name="Haridas S."/>
            <person name="He G."/>
            <person name="LaButti K."/>
            <person name="Lipzen A."/>
            <person name="Mondo S."/>
            <person name="Riley R."/>
            <person name="Salamov A."/>
            <person name="Simmons B.A."/>
            <person name="Magnuson J.K."/>
            <person name="Henrissat B."/>
            <person name="Mortensen U.H."/>
            <person name="Larsen T.O."/>
            <person name="Devries R.P."/>
            <person name="Grigoriev I.V."/>
            <person name="Machida M."/>
            <person name="Baker S.E."/>
            <person name="Andersen M.R."/>
        </authorList>
    </citation>
    <scope>NUCLEOTIDE SEQUENCE [LARGE SCALE GENOMIC DNA]</scope>
    <source>
        <strain evidence="8 9">IBT 18842</strain>
    </source>
</reference>
<feature type="domain" description="Prolyl 4-hydroxylase alpha subunit" evidence="7">
    <location>
        <begin position="92"/>
        <end position="286"/>
    </location>
</feature>
<evidence type="ECO:0000256" key="5">
    <source>
        <dbReference type="ARBA" id="ARBA00023004"/>
    </source>
</evidence>
<feature type="region of interest" description="Disordered" evidence="6">
    <location>
        <begin position="121"/>
        <end position="147"/>
    </location>
</feature>
<feature type="compositionally biased region" description="Basic and acidic residues" evidence="6">
    <location>
        <begin position="128"/>
        <end position="147"/>
    </location>
</feature>
<evidence type="ECO:0000313" key="9">
    <source>
        <dbReference type="Proteomes" id="UP000325780"/>
    </source>
</evidence>
<dbReference type="Proteomes" id="UP000325780">
    <property type="component" value="Unassembled WGS sequence"/>
</dbReference>
<evidence type="ECO:0000256" key="4">
    <source>
        <dbReference type="ARBA" id="ARBA00023002"/>
    </source>
</evidence>
<sequence>MTLTGTDLLASPTPLPSNPYLYAEDVSHLNGQLFDSDSIPKATVGQQESEAELEQYLLNWSDLPLEVPFVFPDMTTQCLYGSLDAILISEGPRMLYLKGFVTEAERNHLMAISEPVYDQSGVYNMEDNTPKTDSDFRRSESGSPPRDEVVKCIEQRARLVQPWRPGMGLEAVTVQRYSPGGFFKQHWDSFQTAPGPDRKSTINVFLDGNCTGGGTHFPDLPLPNDPTLCDILDCESGLEGTVFRPIAGNAIFWENVRPDGTNYDEMLHAGLPVIEGTKVGMNMWTWGFPDVV</sequence>
<dbReference type="GO" id="GO:0005783">
    <property type="term" value="C:endoplasmic reticulum"/>
    <property type="evidence" value="ECO:0007669"/>
    <property type="project" value="TreeGrafter"/>
</dbReference>
<evidence type="ECO:0000256" key="1">
    <source>
        <dbReference type="ARBA" id="ARBA00001961"/>
    </source>
</evidence>
<evidence type="ECO:0000259" key="7">
    <source>
        <dbReference type="SMART" id="SM00702"/>
    </source>
</evidence>
<evidence type="ECO:0000256" key="2">
    <source>
        <dbReference type="ARBA" id="ARBA00022723"/>
    </source>
</evidence>
<comment type="cofactor">
    <cofactor evidence="1">
        <name>L-ascorbate</name>
        <dbReference type="ChEBI" id="CHEBI:38290"/>
    </cofactor>
</comment>
<keyword evidence="2" id="KW-0479">Metal-binding</keyword>
<dbReference type="GO" id="GO:0031418">
    <property type="term" value="F:L-ascorbic acid binding"/>
    <property type="evidence" value="ECO:0007669"/>
    <property type="project" value="InterPro"/>
</dbReference>